<dbReference type="GO" id="GO:0008270">
    <property type="term" value="F:zinc ion binding"/>
    <property type="evidence" value="ECO:0007669"/>
    <property type="project" value="UniProtKB-KW"/>
</dbReference>
<dbReference type="Pfam" id="PF10551">
    <property type="entry name" value="MULE"/>
    <property type="match status" value="1"/>
</dbReference>
<sequence length="1292" mass="145448">MANLEQPSGECHKEDNRPSVNNIVDGRGEENHRAIVSVTNGPVNDKENAGQNVNGRVSDTRNKTVTRDEINLNSSRDSEPHDGMEFESKEEAFSFYREYAKSVGFAAVIKASRRSRVSGKFIDAKFACTRYGSKRESSTAEVPESVSNSRESSICSSVKRKRGRASRSWEKTDCKACMHVKRQDGRWIIRSFIKEHNHEIFPDQAYYFRGHRNLDLGTGDADGLHAIRRRTKKMYVNMARQSGGYKQSDNQKSGGTNQSLSGKHLSLEEGDAQVMLDHFLYMQDENPNFFYAIDLNEEQRLRNVFWVDAKGKLDYGNFCDVVFLDTTYIKNEYKLPFVPFIGVNHHFQFILLGCALLANESKSTYVWLMRAWLKAMGGLAPKIILSDQDKVLKEAIAEVLPDSRHCLCLWHILGKIPEKLGYVIRQHDKFMVKFNKCIFKSWTNEQFEKRWWKMVERFNLRDDVWFQSLYEDREQWIPTYMRGIFLAGMSTTQRSESINSFFDKYMQRKTTLKEFLEQYKTILREKYEEEVKADFETWHKQPALRSPSPFGKQMATMYTHAIFKKFQVEVLGVVACHPKKETEDGAIKTFRVQDFEEDQDFVVAWNEMTSDISCFCHSFEFNGFLCRHVMIVLQMSGVHSIPSQYILKRWTKDAKNRQTLREGSASVVCRVKRYNDLCERAFKLSDEGSLSQESYNIAFNALEEALRSCESTNNSIQSVIEPISGETHGSEGVNQGNSKNKTNKRNGASKKGQVQSEPEVITIGVQESWQQVEQLVSRAPTLDGYFGSQQIVQGTPSTIASSRDHYYSNQHMQGLGQLHFRPQSIPSCFDIPDGPVYCGTHTAARLGIKTFAFERPLSSIAMHFQNTDGAFSTKSFASLRPKSVKLLTSLISFILEAASNDSNFNSKTVFSGFFSSLAAAGPFIANPNPAAPGFMTPTIGGSFIPFFLIIMEPSSATSASVSDDISSTSLKTRSVGGLRCSVGSNVAGSERERGEREMEKQGRVVVDKVGGRSTVTRCFSKYPLKFIIPRKVGSSETDAVWVYTLTYGGGIVSGDSVSCEFTIGDGCTTVLTTQASTKVYKSVGSKCCEQVLEARVGNDALLAVIPDPVTCFSTARYSQKQVFRVASNSSLVIVDWITSGRHESGEKWDFDLYKSANHIFIEDDEPLFLDMVHLERGSISSIAERMQDYQVIAMVVLLGPRIKHIQNLVQENVKRMMSEQLHIPSTASGLQLKPNSDNRFTKPSFIASSSVFGPKGIGVVVRIAATTTESVYEFLQHQLAGLEPLLGISPYH</sequence>
<evidence type="ECO:0000259" key="8">
    <source>
        <dbReference type="PROSITE" id="PS50966"/>
    </source>
</evidence>
<feature type="region of interest" description="Disordered" evidence="7">
    <location>
        <begin position="1"/>
        <end position="57"/>
    </location>
</feature>
<evidence type="ECO:0000256" key="2">
    <source>
        <dbReference type="ARBA" id="ARBA00022723"/>
    </source>
</evidence>
<accession>A0A4Y1RAZ5</accession>
<organism evidence="9">
    <name type="scientific">Prunus dulcis</name>
    <name type="common">Almond</name>
    <name type="synonym">Amygdalus dulcis</name>
    <dbReference type="NCBI Taxonomy" id="3755"/>
    <lineage>
        <taxon>Eukaryota</taxon>
        <taxon>Viridiplantae</taxon>
        <taxon>Streptophyta</taxon>
        <taxon>Embryophyta</taxon>
        <taxon>Tracheophyta</taxon>
        <taxon>Spermatophyta</taxon>
        <taxon>Magnoliopsida</taxon>
        <taxon>eudicotyledons</taxon>
        <taxon>Gunneridae</taxon>
        <taxon>Pentapetalae</taxon>
        <taxon>rosids</taxon>
        <taxon>fabids</taxon>
        <taxon>Rosales</taxon>
        <taxon>Rosaceae</taxon>
        <taxon>Amygdaloideae</taxon>
        <taxon>Amygdaleae</taxon>
        <taxon>Prunus</taxon>
    </lineage>
</organism>
<comment type="similarity">
    <text evidence="1">Belongs to the FHY3/FAR1 family.</text>
</comment>
<name>A0A4Y1RAZ5_PRUDU</name>
<evidence type="ECO:0000256" key="1">
    <source>
        <dbReference type="ARBA" id="ARBA00005889"/>
    </source>
</evidence>
<keyword evidence="4" id="KW-0862">Zinc</keyword>
<dbReference type="InterPro" id="IPR002669">
    <property type="entry name" value="UreD"/>
</dbReference>
<dbReference type="HAMAP" id="MF_01384">
    <property type="entry name" value="UreD"/>
    <property type="match status" value="1"/>
</dbReference>
<dbReference type="Pfam" id="PF04434">
    <property type="entry name" value="SWIM"/>
    <property type="match status" value="1"/>
</dbReference>
<evidence type="ECO:0000256" key="6">
    <source>
        <dbReference type="PROSITE-ProRule" id="PRU00325"/>
    </source>
</evidence>
<reference evidence="9" key="1">
    <citation type="journal article" date="2019" name="Science">
        <title>Mutation of a bHLH transcription factor allowed almond domestication.</title>
        <authorList>
            <person name="Sanchez-Perez R."/>
            <person name="Pavan S."/>
            <person name="Mazzeo R."/>
            <person name="Moldovan C."/>
            <person name="Aiese Cigliano R."/>
            <person name="Del Cueto J."/>
            <person name="Ricciardi F."/>
            <person name="Lotti C."/>
            <person name="Ricciardi L."/>
            <person name="Dicenta F."/>
            <person name="Lopez-Marques R.L."/>
            <person name="Lindberg Moller B."/>
        </authorList>
    </citation>
    <scope>NUCLEOTIDE SEQUENCE</scope>
</reference>
<feature type="domain" description="SWIM-type" evidence="8">
    <location>
        <begin position="601"/>
        <end position="637"/>
    </location>
</feature>
<dbReference type="Pfam" id="PF01774">
    <property type="entry name" value="UreD"/>
    <property type="match status" value="1"/>
</dbReference>
<evidence type="ECO:0000256" key="5">
    <source>
        <dbReference type="ARBA" id="ARBA00023186"/>
    </source>
</evidence>
<evidence type="ECO:0000256" key="3">
    <source>
        <dbReference type="ARBA" id="ARBA00022771"/>
    </source>
</evidence>
<dbReference type="PROSITE" id="PS50966">
    <property type="entry name" value="ZF_SWIM"/>
    <property type="match status" value="1"/>
</dbReference>
<keyword evidence="3 6" id="KW-0863">Zinc-finger</keyword>
<evidence type="ECO:0000256" key="7">
    <source>
        <dbReference type="SAM" id="MobiDB-lite"/>
    </source>
</evidence>
<feature type="region of interest" description="Disordered" evidence="7">
    <location>
        <begin position="723"/>
        <end position="757"/>
    </location>
</feature>
<dbReference type="PANTHER" id="PTHR31669:SF62">
    <property type="entry name" value="PROTEIN FAR1-RELATED SEQUENCE 1"/>
    <property type="match status" value="1"/>
</dbReference>
<dbReference type="InterPro" id="IPR004330">
    <property type="entry name" value="FAR1_DNA_bnd_dom"/>
</dbReference>
<feature type="region of interest" description="Disordered" evidence="7">
    <location>
        <begin position="241"/>
        <end position="262"/>
    </location>
</feature>
<protein>
    <submittedName>
        <fullName evidence="9">FAR1 Related Sequences transcription factor family</fullName>
    </submittedName>
</protein>
<keyword evidence="5" id="KW-0143">Chaperone</keyword>
<dbReference type="Pfam" id="PF03101">
    <property type="entry name" value="FAR1"/>
    <property type="match status" value="1"/>
</dbReference>
<keyword evidence="2" id="KW-0479">Metal-binding</keyword>
<evidence type="ECO:0000313" key="9">
    <source>
        <dbReference type="EMBL" id="BBH01322.1"/>
    </source>
</evidence>
<dbReference type="AntiFam" id="ANF00182">
    <property type="entry name" value="Shadow ORF (opposite rplL)"/>
</dbReference>
<dbReference type="InterPro" id="IPR006564">
    <property type="entry name" value="Znf_PMZ"/>
</dbReference>
<evidence type="ECO:0000256" key="4">
    <source>
        <dbReference type="ARBA" id="ARBA00022833"/>
    </source>
</evidence>
<feature type="compositionally biased region" description="Polar residues" evidence="7">
    <location>
        <begin position="244"/>
        <end position="261"/>
    </location>
</feature>
<proteinExistence type="inferred from homology"/>
<dbReference type="InterPro" id="IPR031052">
    <property type="entry name" value="FHY3/FAR1"/>
</dbReference>
<dbReference type="InterPro" id="IPR018289">
    <property type="entry name" value="MULE_transposase_dom"/>
</dbReference>
<dbReference type="SMART" id="SM00575">
    <property type="entry name" value="ZnF_PMZ"/>
    <property type="match status" value="1"/>
</dbReference>
<gene>
    <name evidence="9" type="ORF">Prudu_011561</name>
</gene>
<dbReference type="GO" id="GO:0016151">
    <property type="term" value="F:nickel cation binding"/>
    <property type="evidence" value="ECO:0007669"/>
    <property type="project" value="InterPro"/>
</dbReference>
<dbReference type="PANTHER" id="PTHR31669">
    <property type="entry name" value="PROTEIN FAR1-RELATED SEQUENCE 10-RELATED"/>
    <property type="match status" value="1"/>
</dbReference>
<dbReference type="GO" id="GO:0006355">
    <property type="term" value="P:regulation of DNA-templated transcription"/>
    <property type="evidence" value="ECO:0007669"/>
    <property type="project" value="InterPro"/>
</dbReference>
<dbReference type="InterPro" id="IPR007527">
    <property type="entry name" value="Znf_SWIM"/>
</dbReference>
<dbReference type="EMBL" id="AP019300">
    <property type="protein sequence ID" value="BBH01322.1"/>
    <property type="molecule type" value="Genomic_DNA"/>
</dbReference>